<keyword evidence="3" id="KW-1185">Reference proteome</keyword>
<name>A0ABW1J3I5_9PSEU</name>
<comment type="caution">
    <text evidence="2">The sequence shown here is derived from an EMBL/GenBank/DDBJ whole genome shotgun (WGS) entry which is preliminary data.</text>
</comment>
<accession>A0ABW1J3I5</accession>
<feature type="transmembrane region" description="Helical" evidence="1">
    <location>
        <begin position="53"/>
        <end position="73"/>
    </location>
</feature>
<dbReference type="Pfam" id="PF11361">
    <property type="entry name" value="DUF3159"/>
    <property type="match status" value="1"/>
</dbReference>
<feature type="transmembrane region" description="Helical" evidence="1">
    <location>
        <begin position="27"/>
        <end position="47"/>
    </location>
</feature>
<dbReference type="RefSeq" id="WP_379585425.1">
    <property type="nucleotide sequence ID" value="NZ_JBHSQW010000031.1"/>
</dbReference>
<sequence>MSPSDRPATVPRAEPSLHEILGGRRGAVDATVPVVAFVLGWLAAGWFGGPSPVVWGGATAMLAALIVAVTRLATGSRPRSVLLGLLGVVVAALIALYTGRAVDYFLLQILANAASALAWAVSIVVRWPLLGVVVGVVLGQRTRWRRDPDLMRGYQRASWFWVGQYLLRLGVFLPLYFTDAVVALGVARVALTWPLILACIAVSWRVIRRTLPDDHPGLRRPRTPDPPRSPD</sequence>
<feature type="transmembrane region" description="Helical" evidence="1">
    <location>
        <begin position="183"/>
        <end position="204"/>
    </location>
</feature>
<keyword evidence="1" id="KW-0472">Membrane</keyword>
<feature type="transmembrane region" description="Helical" evidence="1">
    <location>
        <begin position="117"/>
        <end position="138"/>
    </location>
</feature>
<organism evidence="2 3">
    <name type="scientific">Pseudonocardia hispaniensis</name>
    <dbReference type="NCBI Taxonomy" id="904933"/>
    <lineage>
        <taxon>Bacteria</taxon>
        <taxon>Bacillati</taxon>
        <taxon>Actinomycetota</taxon>
        <taxon>Actinomycetes</taxon>
        <taxon>Pseudonocardiales</taxon>
        <taxon>Pseudonocardiaceae</taxon>
        <taxon>Pseudonocardia</taxon>
    </lineage>
</organism>
<dbReference type="EMBL" id="JBHSQW010000031">
    <property type="protein sequence ID" value="MFC5995398.1"/>
    <property type="molecule type" value="Genomic_DNA"/>
</dbReference>
<keyword evidence="1" id="KW-0812">Transmembrane</keyword>
<gene>
    <name evidence="2" type="ORF">ACFQE5_14380</name>
</gene>
<dbReference type="InterPro" id="IPR016566">
    <property type="entry name" value="UCP010219"/>
</dbReference>
<protein>
    <submittedName>
        <fullName evidence="2">DUF3159 domain-containing protein</fullName>
    </submittedName>
</protein>
<evidence type="ECO:0000313" key="3">
    <source>
        <dbReference type="Proteomes" id="UP001596302"/>
    </source>
</evidence>
<proteinExistence type="predicted"/>
<feature type="transmembrane region" description="Helical" evidence="1">
    <location>
        <begin position="159"/>
        <end position="177"/>
    </location>
</feature>
<keyword evidence="1" id="KW-1133">Transmembrane helix</keyword>
<evidence type="ECO:0000256" key="1">
    <source>
        <dbReference type="SAM" id="Phobius"/>
    </source>
</evidence>
<reference evidence="3" key="1">
    <citation type="journal article" date="2019" name="Int. J. Syst. Evol. Microbiol.">
        <title>The Global Catalogue of Microorganisms (GCM) 10K type strain sequencing project: providing services to taxonomists for standard genome sequencing and annotation.</title>
        <authorList>
            <consortium name="The Broad Institute Genomics Platform"/>
            <consortium name="The Broad Institute Genome Sequencing Center for Infectious Disease"/>
            <person name="Wu L."/>
            <person name="Ma J."/>
        </authorList>
    </citation>
    <scope>NUCLEOTIDE SEQUENCE [LARGE SCALE GENOMIC DNA]</scope>
    <source>
        <strain evidence="3">CCM 8391</strain>
    </source>
</reference>
<dbReference type="Proteomes" id="UP001596302">
    <property type="component" value="Unassembled WGS sequence"/>
</dbReference>
<evidence type="ECO:0000313" key="2">
    <source>
        <dbReference type="EMBL" id="MFC5995398.1"/>
    </source>
</evidence>
<feature type="transmembrane region" description="Helical" evidence="1">
    <location>
        <begin position="80"/>
        <end position="97"/>
    </location>
</feature>